<feature type="region of interest" description="Disordered" evidence="1">
    <location>
        <begin position="23"/>
        <end position="47"/>
    </location>
</feature>
<dbReference type="Proteomes" id="UP000194360">
    <property type="component" value="Unassembled WGS sequence"/>
</dbReference>
<dbReference type="STRING" id="2074.BG845_03162"/>
<evidence type="ECO:0000313" key="2">
    <source>
        <dbReference type="EMBL" id="OSY39927.1"/>
    </source>
</evidence>
<name>A0A1Y2MYM4_PSEAH</name>
<protein>
    <submittedName>
        <fullName evidence="2">Uncharacterized protein</fullName>
    </submittedName>
</protein>
<dbReference type="EMBL" id="MIGB01000015">
    <property type="protein sequence ID" value="OSY39927.1"/>
    <property type="molecule type" value="Genomic_DNA"/>
</dbReference>
<accession>A0A1Y2MYM4</accession>
<evidence type="ECO:0000313" key="3">
    <source>
        <dbReference type="Proteomes" id="UP000194360"/>
    </source>
</evidence>
<organism evidence="2 3">
    <name type="scientific">Pseudonocardia autotrophica</name>
    <name type="common">Amycolata autotrophica</name>
    <name type="synonym">Nocardia autotrophica</name>
    <dbReference type="NCBI Taxonomy" id="2074"/>
    <lineage>
        <taxon>Bacteria</taxon>
        <taxon>Bacillati</taxon>
        <taxon>Actinomycetota</taxon>
        <taxon>Actinomycetes</taxon>
        <taxon>Pseudonocardiales</taxon>
        <taxon>Pseudonocardiaceae</taxon>
        <taxon>Pseudonocardia</taxon>
    </lineage>
</organism>
<gene>
    <name evidence="2" type="ORF">BG845_03162</name>
</gene>
<comment type="caution">
    <text evidence="2">The sequence shown here is derived from an EMBL/GenBank/DDBJ whole genome shotgun (WGS) entry which is preliminary data.</text>
</comment>
<evidence type="ECO:0000256" key="1">
    <source>
        <dbReference type="SAM" id="MobiDB-lite"/>
    </source>
</evidence>
<sequence>MQPIHLPHAAVVRSAARYLRHLGLDPDPSGPSDVQKVVPGDLHRKGE</sequence>
<keyword evidence="3" id="KW-1185">Reference proteome</keyword>
<proteinExistence type="predicted"/>
<reference evidence="2 3" key="1">
    <citation type="submission" date="2016-09" db="EMBL/GenBank/DDBJ databases">
        <title>Pseudonocardia autotrophica DSM535, a candidate organism with high potential of specific P450 cytochromes.</title>
        <authorList>
            <person name="Grumaz C."/>
            <person name="Vainshtein Y."/>
            <person name="Kirstahler P."/>
            <person name="Sohn K."/>
        </authorList>
    </citation>
    <scope>NUCLEOTIDE SEQUENCE [LARGE SCALE GENOMIC DNA]</scope>
    <source>
        <strain evidence="2 3">DSM 535</strain>
    </source>
</reference>
<dbReference type="AlphaFoldDB" id="A0A1Y2MYM4"/>